<comment type="caution">
    <text evidence="5">The sequence shown here is derived from an EMBL/GenBank/DDBJ whole genome shotgun (WGS) entry which is preliminary data.</text>
</comment>
<dbReference type="InterPro" id="IPR004437">
    <property type="entry name" value="ParB/RepB/Spo0J"/>
</dbReference>
<dbReference type="Pfam" id="PF02195">
    <property type="entry name" value="ParB_N"/>
    <property type="match status" value="1"/>
</dbReference>
<dbReference type="InterPro" id="IPR036086">
    <property type="entry name" value="ParB/Sulfiredoxin_sf"/>
</dbReference>
<feature type="domain" description="ParB-like N-terminal" evidence="4">
    <location>
        <begin position="28"/>
        <end position="118"/>
    </location>
</feature>
<dbReference type="Gene3D" id="1.10.10.2830">
    <property type="match status" value="1"/>
</dbReference>
<dbReference type="Gene3D" id="3.90.1530.30">
    <property type="match status" value="1"/>
</dbReference>
<dbReference type="InterPro" id="IPR057240">
    <property type="entry name" value="ParB_dimer_C"/>
</dbReference>
<reference evidence="5 6" key="1">
    <citation type="submission" date="2018-06" db="EMBL/GenBank/DDBJ databases">
        <title>Extensive metabolic versatility and redundancy in microbially diverse, dynamic hydrothermal sediments.</title>
        <authorList>
            <person name="Dombrowski N."/>
            <person name="Teske A."/>
            <person name="Baker B.J."/>
        </authorList>
    </citation>
    <scope>NUCLEOTIDE SEQUENCE [LARGE SCALE GENOMIC DNA]</scope>
    <source>
        <strain evidence="5">B35_G9</strain>
    </source>
</reference>
<protein>
    <recommendedName>
        <fullName evidence="4">ParB-like N-terminal domain-containing protein</fullName>
    </recommendedName>
</protein>
<dbReference type="InterPro" id="IPR050336">
    <property type="entry name" value="Chromosome_partition/occlusion"/>
</dbReference>
<dbReference type="SUPFAM" id="SSF109709">
    <property type="entry name" value="KorB DNA-binding domain-like"/>
    <property type="match status" value="1"/>
</dbReference>
<dbReference type="Proteomes" id="UP000282321">
    <property type="component" value="Unassembled WGS sequence"/>
</dbReference>
<dbReference type="InterPro" id="IPR041468">
    <property type="entry name" value="HTH_ParB/Spo0J"/>
</dbReference>
<dbReference type="EMBL" id="QNBC01000100">
    <property type="protein sequence ID" value="RKX65266.1"/>
    <property type="molecule type" value="Genomic_DNA"/>
</dbReference>
<keyword evidence="3" id="KW-0238">DNA-binding</keyword>
<dbReference type="GO" id="GO:0003677">
    <property type="term" value="F:DNA binding"/>
    <property type="evidence" value="ECO:0007669"/>
    <property type="project" value="UniProtKB-KW"/>
</dbReference>
<evidence type="ECO:0000313" key="5">
    <source>
        <dbReference type="EMBL" id="RKX65266.1"/>
    </source>
</evidence>
<dbReference type="FunFam" id="1.10.10.2830:FF:000001">
    <property type="entry name" value="Chromosome partitioning protein ParB"/>
    <property type="match status" value="1"/>
</dbReference>
<dbReference type="Pfam" id="PF17762">
    <property type="entry name" value="HTH_ParB"/>
    <property type="match status" value="1"/>
</dbReference>
<dbReference type="GO" id="GO:0007059">
    <property type="term" value="P:chromosome segregation"/>
    <property type="evidence" value="ECO:0007669"/>
    <property type="project" value="UniProtKB-KW"/>
</dbReference>
<dbReference type="AlphaFoldDB" id="A0A660S644"/>
<evidence type="ECO:0000313" key="6">
    <source>
        <dbReference type="Proteomes" id="UP000282321"/>
    </source>
</evidence>
<name>A0A660S644_UNCT6</name>
<dbReference type="Pfam" id="PF23552">
    <property type="entry name" value="ParB_C"/>
    <property type="match status" value="1"/>
</dbReference>
<dbReference type="PANTHER" id="PTHR33375:SF1">
    <property type="entry name" value="CHROMOSOME-PARTITIONING PROTEIN PARB-RELATED"/>
    <property type="match status" value="1"/>
</dbReference>
<evidence type="ECO:0000256" key="3">
    <source>
        <dbReference type="ARBA" id="ARBA00023125"/>
    </source>
</evidence>
<dbReference type="NCBIfam" id="TIGR00180">
    <property type="entry name" value="parB_part"/>
    <property type="match status" value="1"/>
</dbReference>
<gene>
    <name evidence="5" type="ORF">DRP44_06705</name>
</gene>
<dbReference type="GO" id="GO:0005694">
    <property type="term" value="C:chromosome"/>
    <property type="evidence" value="ECO:0007669"/>
    <property type="project" value="TreeGrafter"/>
</dbReference>
<evidence type="ECO:0000259" key="4">
    <source>
        <dbReference type="SMART" id="SM00470"/>
    </source>
</evidence>
<dbReference type="SUPFAM" id="SSF110849">
    <property type="entry name" value="ParB/Sulfiredoxin"/>
    <property type="match status" value="1"/>
</dbReference>
<dbReference type="GO" id="GO:0045881">
    <property type="term" value="P:positive regulation of sporulation resulting in formation of a cellular spore"/>
    <property type="evidence" value="ECO:0007669"/>
    <property type="project" value="TreeGrafter"/>
</dbReference>
<organism evidence="5 6">
    <name type="scientific">candidate division TA06 bacterium</name>
    <dbReference type="NCBI Taxonomy" id="2250710"/>
    <lineage>
        <taxon>Bacteria</taxon>
        <taxon>Bacteria division TA06</taxon>
    </lineage>
</organism>
<evidence type="ECO:0000256" key="2">
    <source>
        <dbReference type="ARBA" id="ARBA00022829"/>
    </source>
</evidence>
<evidence type="ECO:0000256" key="1">
    <source>
        <dbReference type="ARBA" id="ARBA00006295"/>
    </source>
</evidence>
<dbReference type="CDD" id="cd16393">
    <property type="entry name" value="SPO0J_N"/>
    <property type="match status" value="1"/>
</dbReference>
<keyword evidence="2" id="KW-0159">Chromosome partition</keyword>
<dbReference type="InterPro" id="IPR003115">
    <property type="entry name" value="ParB_N"/>
</dbReference>
<dbReference type="FunFam" id="3.90.1530.30:FF:000001">
    <property type="entry name" value="Chromosome partitioning protein ParB"/>
    <property type="match status" value="1"/>
</dbReference>
<sequence length="285" mass="32336">MSKHKRKALGKGLDALIPVNDLSGEHVALIDVGIIDPNPYQPRSFIDDTDLISLIDSIKEKGVIEPIIVRDKPGNRFEVVCGERRLEASKRAGIEKIPAVVKDLSDREALELAIVENVQRESLNPIDEARGYKRLMDEFGETQDEIARTIGKSRAAITNSMRLLKLPQVIQEMLIKGDLKEGHARIILRLDSDKDKLALARKVKNNGITVRQLEKMIKPKYPQKQSKTIESPFIKDIEIQLSRHLGTKVRINKRGKAGNIKIEFYSDEDFSRIIELIKNFEDKEV</sequence>
<proteinExistence type="inferred from homology"/>
<dbReference type="SMART" id="SM00470">
    <property type="entry name" value="ParB"/>
    <property type="match status" value="1"/>
</dbReference>
<comment type="similarity">
    <text evidence="1">Belongs to the ParB family.</text>
</comment>
<accession>A0A660S644</accession>
<dbReference type="PANTHER" id="PTHR33375">
    <property type="entry name" value="CHROMOSOME-PARTITIONING PROTEIN PARB-RELATED"/>
    <property type="match status" value="1"/>
</dbReference>